<dbReference type="RefSeq" id="WP_012697031.1">
    <property type="nucleotide sequence ID" value="NC_012559.1"/>
</dbReference>
<dbReference type="AlphaFoldDB" id="C1D7V5"/>
<accession>C1D7V5</accession>
<keyword evidence="1" id="KW-1133">Transmembrane helix</keyword>
<gene>
    <name evidence="2" type="ordered locus">LHK_01557</name>
</gene>
<evidence type="ECO:0000313" key="3">
    <source>
        <dbReference type="Proteomes" id="UP000002010"/>
    </source>
</evidence>
<keyword evidence="3" id="KW-1185">Reference proteome</keyword>
<dbReference type="HOGENOM" id="CLU_197276_0_0_4"/>
<evidence type="ECO:0000256" key="1">
    <source>
        <dbReference type="SAM" id="Phobius"/>
    </source>
</evidence>
<proteinExistence type="predicted"/>
<dbReference type="STRING" id="557598.LHK_01557"/>
<organism evidence="2 3">
    <name type="scientific">Laribacter hongkongensis (strain HLHK9)</name>
    <dbReference type="NCBI Taxonomy" id="557598"/>
    <lineage>
        <taxon>Bacteria</taxon>
        <taxon>Pseudomonadati</taxon>
        <taxon>Pseudomonadota</taxon>
        <taxon>Betaproteobacteria</taxon>
        <taxon>Neisseriales</taxon>
        <taxon>Aquaspirillaceae</taxon>
        <taxon>Laribacter</taxon>
    </lineage>
</organism>
<name>C1D7V5_LARHH</name>
<keyword evidence="1" id="KW-0472">Membrane</keyword>
<dbReference type="KEGG" id="lhk:LHK_01557"/>
<protein>
    <submittedName>
        <fullName evidence="2">Uncharacterized protein</fullName>
    </submittedName>
</protein>
<dbReference type="GeneID" id="75110435"/>
<keyword evidence="1" id="KW-0812">Transmembrane</keyword>
<sequence length="73" mass="7995">MALPKETAVEAIKAAPPVSVTAAVLSGVSVADVIQWLTVLYLVLQVAYLLAKWRRESRATQFKSERQACAHDK</sequence>
<reference evidence="2 3" key="1">
    <citation type="journal article" date="2009" name="PLoS Genet.">
        <title>The complete genome and proteome of Laribacter hongkongensis reveal potential mechanisms for adaptations to different temperatures and habitats.</title>
        <authorList>
            <person name="Woo P.C."/>
            <person name="Lau S.K."/>
            <person name="Tse H."/>
            <person name="Teng J.L."/>
            <person name="Curreem S.O."/>
            <person name="Tsang A.K."/>
            <person name="Fan R.Y."/>
            <person name="Wong G.K."/>
            <person name="Huang Y."/>
            <person name="Loman N.J."/>
            <person name="Snyder L.A."/>
            <person name="Cai J.J."/>
            <person name="Huang J.D."/>
            <person name="Mak W."/>
            <person name="Pallen M.J."/>
            <person name="Lok S."/>
            <person name="Yuen K.Y."/>
        </authorList>
    </citation>
    <scope>NUCLEOTIDE SEQUENCE [LARGE SCALE GENOMIC DNA]</scope>
    <source>
        <strain evidence="2 3">HLHK9</strain>
    </source>
</reference>
<dbReference type="EMBL" id="CP001154">
    <property type="protein sequence ID" value="ACO74545.1"/>
    <property type="molecule type" value="Genomic_DNA"/>
</dbReference>
<feature type="transmembrane region" description="Helical" evidence="1">
    <location>
        <begin position="33"/>
        <end position="51"/>
    </location>
</feature>
<evidence type="ECO:0000313" key="2">
    <source>
        <dbReference type="EMBL" id="ACO74545.1"/>
    </source>
</evidence>
<dbReference type="Proteomes" id="UP000002010">
    <property type="component" value="Chromosome"/>
</dbReference>